<feature type="region of interest" description="Disordered" evidence="1">
    <location>
        <begin position="73"/>
        <end position="123"/>
    </location>
</feature>
<accession>A0A034W2V1</accession>
<evidence type="ECO:0000259" key="2">
    <source>
        <dbReference type="Pfam" id="PF10157"/>
    </source>
</evidence>
<reference evidence="3" key="1">
    <citation type="journal article" date="2014" name="BMC Genomics">
        <title>Characterizing the developmental transcriptome of the oriental fruit fly, Bactrocera dorsalis (Diptera: Tephritidae) through comparative genomic analysis with Drosophila melanogaster utilizing modENCODE datasets.</title>
        <authorList>
            <person name="Geib S.M."/>
            <person name="Calla B."/>
            <person name="Hall B."/>
            <person name="Hou S."/>
            <person name="Manoukis N.C."/>
        </authorList>
    </citation>
    <scope>NUCLEOTIDE SEQUENCE</scope>
    <source>
        <strain evidence="3">Punador</strain>
    </source>
</reference>
<dbReference type="CTD" id="54785"/>
<dbReference type="GO" id="GO:0032418">
    <property type="term" value="P:lysosome localization"/>
    <property type="evidence" value="ECO:0007669"/>
    <property type="project" value="TreeGrafter"/>
</dbReference>
<feature type="compositionally biased region" description="Basic and acidic residues" evidence="1">
    <location>
        <begin position="73"/>
        <end position="86"/>
    </location>
</feature>
<dbReference type="Pfam" id="PF10157">
    <property type="entry name" value="BORCS6"/>
    <property type="match status" value="1"/>
</dbReference>
<dbReference type="AlphaFoldDB" id="A0A034W2V1"/>
<dbReference type="PANTHER" id="PTHR13440">
    <property type="entry name" value="BLOC-1 RELATED COMPLEX SUBUNIT 6"/>
    <property type="match status" value="1"/>
</dbReference>
<evidence type="ECO:0000256" key="1">
    <source>
        <dbReference type="SAM" id="MobiDB-lite"/>
    </source>
</evidence>
<dbReference type="EMBL" id="GAKP01010305">
    <property type="protein sequence ID" value="JAC48647.1"/>
    <property type="molecule type" value="Transcribed_RNA"/>
</dbReference>
<name>A0A034W2V1_BACDO</name>
<proteinExistence type="predicted"/>
<protein>
    <submittedName>
        <fullName evidence="3">Uncharacterized protein C17orf59</fullName>
    </submittedName>
</protein>
<evidence type="ECO:0000313" key="3">
    <source>
        <dbReference type="EMBL" id="JAC48647.1"/>
    </source>
</evidence>
<gene>
    <name evidence="3" type="primary">CQ059</name>
</gene>
<feature type="region of interest" description="Disordered" evidence="1">
    <location>
        <begin position="1"/>
        <end position="54"/>
    </location>
</feature>
<dbReference type="KEGG" id="bdr:105234003"/>
<dbReference type="InterPro" id="IPR019314">
    <property type="entry name" value="BORCS6"/>
</dbReference>
<organism evidence="3">
    <name type="scientific">Bactrocera dorsalis</name>
    <name type="common">Oriental fruit fly</name>
    <name type="synonym">Dacus dorsalis</name>
    <dbReference type="NCBI Taxonomy" id="27457"/>
    <lineage>
        <taxon>Eukaryota</taxon>
        <taxon>Metazoa</taxon>
        <taxon>Ecdysozoa</taxon>
        <taxon>Arthropoda</taxon>
        <taxon>Hexapoda</taxon>
        <taxon>Insecta</taxon>
        <taxon>Pterygota</taxon>
        <taxon>Neoptera</taxon>
        <taxon>Endopterygota</taxon>
        <taxon>Diptera</taxon>
        <taxon>Brachycera</taxon>
        <taxon>Muscomorpha</taxon>
        <taxon>Tephritoidea</taxon>
        <taxon>Tephritidae</taxon>
        <taxon>Bactrocera</taxon>
        <taxon>Bactrocera</taxon>
    </lineage>
</organism>
<dbReference type="PANTHER" id="PTHR13440:SF7">
    <property type="entry name" value="BLOC-1 RELATED COMPLEX SUBUNIT 6"/>
    <property type="match status" value="1"/>
</dbReference>
<dbReference type="GO" id="GO:0099078">
    <property type="term" value="C:BORC complex"/>
    <property type="evidence" value="ECO:0007669"/>
    <property type="project" value="TreeGrafter"/>
</dbReference>
<dbReference type="RefSeq" id="XP_011214499.2">
    <property type="nucleotide sequence ID" value="XM_011216197.4"/>
</dbReference>
<feature type="domain" description="BLOC-1-related complex subunit 6 C-terminal helix" evidence="2">
    <location>
        <begin position="186"/>
        <end position="285"/>
    </location>
</feature>
<sequence length="288" mass="32429">MEMSRRSQDIPIRPRYGIPDTTEDDNNSPIERTKQRTRKTPPSAMEPSSYSEIPFLAQYPDRDISAQGIERIQRANAEGDKAERTIIGEPGVEYDDEDDNSNSKDSSYEDNKTPMRPNSLHCDSSFPYELEGATSTDGEMRHFVADNLEEKIRSDQQSYASHNSTPSAANASGGLLTRRFLQTQRPQIDANVLNDIEIEAQYLAASVDNLMENLCNLLHSISSITADNVEVHKNAVNKLTDSMDANIKCMYTIMAKTEEITKSMKPTEQLGQRIREIKRLVDMLDGTM</sequence>
<dbReference type="InterPro" id="IPR046465">
    <property type="entry name" value="BORCS6_C"/>
</dbReference>
<dbReference type="OrthoDB" id="21270at2759"/>
<dbReference type="GeneID" id="105234003"/>